<organism evidence="1 2">
    <name type="scientific">Pseudobutyrivibrio ruminis</name>
    <dbReference type="NCBI Taxonomy" id="46206"/>
    <lineage>
        <taxon>Bacteria</taxon>
        <taxon>Bacillati</taxon>
        <taxon>Bacillota</taxon>
        <taxon>Clostridia</taxon>
        <taxon>Lachnospirales</taxon>
        <taxon>Lachnospiraceae</taxon>
        <taxon>Pseudobutyrivibrio</taxon>
    </lineage>
</organism>
<dbReference type="AlphaFoldDB" id="A0A2G3DU67"/>
<gene>
    <name evidence="1" type="ORF">CSX01_10240</name>
</gene>
<dbReference type="RefSeq" id="WP_099392314.1">
    <property type="nucleotide sequence ID" value="NZ_PDYF01000024.1"/>
</dbReference>
<sequence length="184" mass="21664">MSYYYKGLSKDEFLANLYIHVNKKSPSSQGLSNLATIDFYQYTGLFYYYNAYHRFDISKDIMEYFDLTIEEMLMAVNDNTADDLVLIPMDKYGAYQLIDKNGDSVERILVNAQKLDTYLRTIDQGFGIELYPVKYNKWIVIPASVTEDDEFANEYRSFIRDLSFDQIKHFYFIDSTGEIEESQF</sequence>
<protein>
    <submittedName>
        <fullName evidence="1">Uncharacterized protein</fullName>
    </submittedName>
</protein>
<reference evidence="1 2" key="2">
    <citation type="submission" date="2017-10" db="EMBL/GenBank/DDBJ databases">
        <authorList>
            <person name="Banno H."/>
            <person name="Chua N.-H."/>
        </authorList>
    </citation>
    <scope>NUCLEOTIDE SEQUENCE [LARGE SCALE GENOMIC DNA]</scope>
    <source>
        <strain evidence="1 2">JK626</strain>
    </source>
</reference>
<name>A0A2G3DU67_9FIRM</name>
<dbReference type="Proteomes" id="UP000225889">
    <property type="component" value="Unassembled WGS sequence"/>
</dbReference>
<proteinExistence type="predicted"/>
<evidence type="ECO:0000313" key="2">
    <source>
        <dbReference type="Proteomes" id="UP000225889"/>
    </source>
</evidence>
<dbReference type="EMBL" id="PDYF01000024">
    <property type="protein sequence ID" value="PHU34430.1"/>
    <property type="molecule type" value="Genomic_DNA"/>
</dbReference>
<evidence type="ECO:0000313" key="1">
    <source>
        <dbReference type="EMBL" id="PHU34430.1"/>
    </source>
</evidence>
<comment type="caution">
    <text evidence="1">The sequence shown here is derived from an EMBL/GenBank/DDBJ whole genome shotgun (WGS) entry which is preliminary data.</text>
</comment>
<accession>A0A2G3DU67</accession>
<reference evidence="1 2" key="1">
    <citation type="submission" date="2017-10" db="EMBL/GenBank/DDBJ databases">
        <title>Resolving the taxonomy of Roseburia spp., Eubacterium rectale and Agathobacter spp. through phylogenomic analysis.</title>
        <authorList>
            <person name="Sheridan P.O."/>
            <person name="Walker A.W."/>
            <person name="Duncan S.H."/>
            <person name="Scott K.P."/>
            <person name="Toole P.W.O."/>
            <person name="Luis P."/>
            <person name="Flint H.J."/>
        </authorList>
    </citation>
    <scope>NUCLEOTIDE SEQUENCE [LARGE SCALE GENOMIC DNA]</scope>
    <source>
        <strain evidence="1 2">JK626</strain>
    </source>
</reference>